<keyword evidence="2" id="KW-1133">Transmembrane helix</keyword>
<comment type="similarity">
    <text evidence="1">Belongs to the UPF0177 family.</text>
</comment>
<keyword evidence="4" id="KW-0645">Protease</keyword>
<dbReference type="GO" id="GO:0006508">
    <property type="term" value="P:proteolysis"/>
    <property type="evidence" value="ECO:0007669"/>
    <property type="project" value="UniProtKB-KW"/>
</dbReference>
<dbReference type="Proteomes" id="UP001252875">
    <property type="component" value="Unassembled WGS sequence"/>
</dbReference>
<name>A0ABU3F5D2_9ENTE</name>
<sequence>MTNFPPRFSSRYLFATGIVGLLLVTTPANYSGGIEAILLLIYSSIVTPIFEELIFRGYVWNQLSVIF</sequence>
<keyword evidence="5" id="KW-1185">Reference proteome</keyword>
<feature type="transmembrane region" description="Helical" evidence="2">
    <location>
        <begin position="12"/>
        <end position="30"/>
    </location>
</feature>
<dbReference type="GO" id="GO:0008233">
    <property type="term" value="F:peptidase activity"/>
    <property type="evidence" value="ECO:0007669"/>
    <property type="project" value="UniProtKB-KW"/>
</dbReference>
<evidence type="ECO:0000256" key="2">
    <source>
        <dbReference type="SAM" id="Phobius"/>
    </source>
</evidence>
<keyword evidence="2" id="KW-0812">Transmembrane</keyword>
<keyword evidence="2" id="KW-0472">Membrane</keyword>
<reference evidence="4 5" key="1">
    <citation type="submission" date="2023-03" db="EMBL/GenBank/DDBJ databases">
        <authorList>
            <person name="Shen W."/>
            <person name="Cai J."/>
        </authorList>
    </citation>
    <scope>NUCLEOTIDE SEQUENCE [LARGE SCALE GENOMIC DNA]</scope>
    <source>
        <strain evidence="4 5">D6-4</strain>
    </source>
</reference>
<protein>
    <submittedName>
        <fullName evidence="4">CPBP family glutamic-type intramembrane protease</fullName>
        <ecNumber evidence="4">3.4.-.-</ecNumber>
    </submittedName>
</protein>
<keyword evidence="4" id="KW-0378">Hydrolase</keyword>
<evidence type="ECO:0000259" key="3">
    <source>
        <dbReference type="Pfam" id="PF02517"/>
    </source>
</evidence>
<accession>A0ABU3F5D2</accession>
<organism evidence="4 5">
    <name type="scientific">Enterococcus hulanensis</name>
    <dbReference type="NCBI Taxonomy" id="2559929"/>
    <lineage>
        <taxon>Bacteria</taxon>
        <taxon>Bacillati</taxon>
        <taxon>Bacillota</taxon>
        <taxon>Bacilli</taxon>
        <taxon>Lactobacillales</taxon>
        <taxon>Enterococcaceae</taxon>
        <taxon>Enterococcus</taxon>
    </lineage>
</organism>
<evidence type="ECO:0000313" key="4">
    <source>
        <dbReference type="EMBL" id="MDT2602151.1"/>
    </source>
</evidence>
<feature type="transmembrane region" description="Helical" evidence="2">
    <location>
        <begin position="36"/>
        <end position="55"/>
    </location>
</feature>
<comment type="caution">
    <text evidence="4">The sequence shown here is derived from an EMBL/GenBank/DDBJ whole genome shotgun (WGS) entry which is preliminary data.</text>
</comment>
<dbReference type="InterPro" id="IPR003675">
    <property type="entry name" value="Rce1/LyrA-like_dom"/>
</dbReference>
<evidence type="ECO:0000256" key="1">
    <source>
        <dbReference type="ARBA" id="ARBA00009067"/>
    </source>
</evidence>
<evidence type="ECO:0000313" key="5">
    <source>
        <dbReference type="Proteomes" id="UP001252875"/>
    </source>
</evidence>
<feature type="domain" description="CAAX prenyl protease 2/Lysostaphin resistance protein A-like" evidence="3">
    <location>
        <begin position="36"/>
        <end position="64"/>
    </location>
</feature>
<proteinExistence type="inferred from homology"/>
<dbReference type="EC" id="3.4.-.-" evidence="4"/>
<dbReference type="EMBL" id="JARPYI010000016">
    <property type="protein sequence ID" value="MDT2602151.1"/>
    <property type="molecule type" value="Genomic_DNA"/>
</dbReference>
<dbReference type="Pfam" id="PF02517">
    <property type="entry name" value="Rce1-like"/>
    <property type="match status" value="1"/>
</dbReference>
<gene>
    <name evidence="4" type="ORF">P7D85_20530</name>
</gene>